<protein>
    <submittedName>
        <fullName evidence="2">Uncharacterized protein</fullName>
    </submittedName>
</protein>
<proteinExistence type="predicted"/>
<accession>A0A4R6RI80</accession>
<reference evidence="2 3" key="1">
    <citation type="submission" date="2019-03" db="EMBL/GenBank/DDBJ databases">
        <title>Genomic Encyclopedia of Type Strains, Phase IV (KMG-IV): sequencing the most valuable type-strain genomes for metagenomic binning, comparative biology and taxonomic classification.</title>
        <authorList>
            <person name="Goeker M."/>
        </authorList>
    </citation>
    <scope>NUCLEOTIDE SEQUENCE [LARGE SCALE GENOMIC DNA]</scope>
    <source>
        <strain evidence="2 3">DSM 102969</strain>
    </source>
</reference>
<keyword evidence="3" id="KW-1185">Reference proteome</keyword>
<keyword evidence="1" id="KW-1133">Transmembrane helix</keyword>
<comment type="caution">
    <text evidence="2">The sequence shown here is derived from an EMBL/GenBank/DDBJ whole genome shotgun (WGS) entry which is preliminary data.</text>
</comment>
<keyword evidence="1" id="KW-0472">Membrane</keyword>
<dbReference type="EMBL" id="SNXY01000007">
    <property type="protein sequence ID" value="TDP85366.1"/>
    <property type="molecule type" value="Genomic_DNA"/>
</dbReference>
<keyword evidence="1" id="KW-0812">Transmembrane</keyword>
<dbReference type="AlphaFoldDB" id="A0A4R6RI80"/>
<name>A0A4R6RI80_9HYPH</name>
<dbReference type="Proteomes" id="UP000294547">
    <property type="component" value="Unassembled WGS sequence"/>
</dbReference>
<gene>
    <name evidence="2" type="ORF">EDD54_2219</name>
</gene>
<evidence type="ECO:0000313" key="2">
    <source>
        <dbReference type="EMBL" id="TDP85366.1"/>
    </source>
</evidence>
<sequence length="80" mass="7695">MSSVLPWLAGACAAAVALVVMLREELAARPVPTLLRTAADGAAMLATGALAVALVLGAVALAPPPAGQPTPVVATAARAA</sequence>
<feature type="transmembrane region" description="Helical" evidence="1">
    <location>
        <begin position="43"/>
        <end position="62"/>
    </location>
</feature>
<evidence type="ECO:0000313" key="3">
    <source>
        <dbReference type="Proteomes" id="UP000294547"/>
    </source>
</evidence>
<organism evidence="2 3">
    <name type="scientific">Oharaeibacter diazotrophicus</name>
    <dbReference type="NCBI Taxonomy" id="1920512"/>
    <lineage>
        <taxon>Bacteria</taxon>
        <taxon>Pseudomonadati</taxon>
        <taxon>Pseudomonadota</taxon>
        <taxon>Alphaproteobacteria</taxon>
        <taxon>Hyphomicrobiales</taxon>
        <taxon>Pleomorphomonadaceae</taxon>
        <taxon>Oharaeibacter</taxon>
    </lineage>
</organism>
<evidence type="ECO:0000256" key="1">
    <source>
        <dbReference type="SAM" id="Phobius"/>
    </source>
</evidence>
<dbReference type="RefSeq" id="WP_126541216.1">
    <property type="nucleotide sequence ID" value="NZ_BSPM01000004.1"/>
</dbReference>